<evidence type="ECO:0000313" key="2">
    <source>
        <dbReference type="Proteomes" id="UP000516117"/>
    </source>
</evidence>
<organism evidence="1 2">
    <name type="scientific">Tessaracoccus defluvii</name>
    <dbReference type="NCBI Taxonomy" id="1285901"/>
    <lineage>
        <taxon>Bacteria</taxon>
        <taxon>Bacillati</taxon>
        <taxon>Actinomycetota</taxon>
        <taxon>Actinomycetes</taxon>
        <taxon>Propionibacteriales</taxon>
        <taxon>Propionibacteriaceae</taxon>
        <taxon>Tessaracoccus</taxon>
    </lineage>
</organism>
<proteinExistence type="predicted"/>
<gene>
    <name evidence="1" type="ORF">H9L22_16510</name>
</gene>
<accession>A0A7H0H5A6</accession>
<reference evidence="1 2" key="1">
    <citation type="submission" date="2020-08" db="EMBL/GenBank/DDBJ databases">
        <title>Genome sequence of Tessaracoccus defluvii JCM 17540T.</title>
        <authorList>
            <person name="Hyun D.-W."/>
            <person name="Bae J.-W."/>
        </authorList>
    </citation>
    <scope>NUCLEOTIDE SEQUENCE [LARGE SCALE GENOMIC DNA]</scope>
    <source>
        <strain evidence="1 2">JCM 17540</strain>
    </source>
</reference>
<sequence>MTTTDHECQTPWLFARLTDGRLELLQLDRLPDDPASHEATVASLRGALGRALAEHRAAQLAELDAVFGSEPTSRDHQIALEFAAEQLEAARSSQPLPTAFWFPVQADGRDESGQVHVSVTADDVVILEVPHGLTDRLEVATAITQALNLAVARLDDDTMKRVNGLAAAPEPTDWAALAGQIDRFGLGKHREERPWM</sequence>
<name>A0A7H0H5A6_9ACTN</name>
<dbReference type="EMBL" id="CP060789">
    <property type="protein sequence ID" value="QNP55722.1"/>
    <property type="molecule type" value="Genomic_DNA"/>
</dbReference>
<keyword evidence="2" id="KW-1185">Reference proteome</keyword>
<protein>
    <submittedName>
        <fullName evidence="1">Uncharacterized protein</fullName>
    </submittedName>
</protein>
<dbReference type="RefSeq" id="WP_187720851.1">
    <property type="nucleotide sequence ID" value="NZ_BAABBL010000005.1"/>
</dbReference>
<dbReference type="AlphaFoldDB" id="A0A7H0H5A6"/>
<dbReference type="Proteomes" id="UP000516117">
    <property type="component" value="Chromosome"/>
</dbReference>
<evidence type="ECO:0000313" key="1">
    <source>
        <dbReference type="EMBL" id="QNP55722.1"/>
    </source>
</evidence>
<dbReference type="KEGG" id="tdf:H9L22_16510"/>